<dbReference type="PROSITE" id="PS51257">
    <property type="entry name" value="PROKAR_LIPOPROTEIN"/>
    <property type="match status" value="1"/>
</dbReference>
<evidence type="ECO:0000313" key="2">
    <source>
        <dbReference type="EMBL" id="GAA6168679.1"/>
    </source>
</evidence>
<evidence type="ECO:0000256" key="1">
    <source>
        <dbReference type="SAM" id="SignalP"/>
    </source>
</evidence>
<dbReference type="Proteomes" id="UP001465153">
    <property type="component" value="Unassembled WGS sequence"/>
</dbReference>
<accession>A0ABQ0AAJ4</accession>
<proteinExistence type="predicted"/>
<keyword evidence="3" id="KW-1185">Reference proteome</keyword>
<name>A0ABQ0AAJ4_9GAMM</name>
<feature type="signal peptide" evidence="1">
    <location>
        <begin position="1"/>
        <end position="21"/>
    </location>
</feature>
<evidence type="ECO:0008006" key="4">
    <source>
        <dbReference type="Google" id="ProtNLM"/>
    </source>
</evidence>
<evidence type="ECO:0000313" key="3">
    <source>
        <dbReference type="Proteomes" id="UP001465153"/>
    </source>
</evidence>
<organism evidence="2 3">
    <name type="scientific">Sessilibacter corallicola</name>
    <dbReference type="NCBI Taxonomy" id="2904075"/>
    <lineage>
        <taxon>Bacteria</taxon>
        <taxon>Pseudomonadati</taxon>
        <taxon>Pseudomonadota</taxon>
        <taxon>Gammaproteobacteria</taxon>
        <taxon>Cellvibrionales</taxon>
        <taxon>Cellvibrionaceae</taxon>
        <taxon>Sessilibacter</taxon>
    </lineage>
</organism>
<gene>
    <name evidence="2" type="ORF">NBRC116591_24900</name>
</gene>
<protein>
    <recommendedName>
        <fullName evidence="4">Lipoprotein</fullName>
    </recommendedName>
</protein>
<dbReference type="RefSeq" id="WP_353303422.1">
    <property type="nucleotide sequence ID" value="NZ_BAABWN010000007.1"/>
</dbReference>
<feature type="chain" id="PRO_5047325008" description="Lipoprotein" evidence="1">
    <location>
        <begin position="22"/>
        <end position="73"/>
    </location>
</feature>
<dbReference type="EMBL" id="BAABWN010000007">
    <property type="protein sequence ID" value="GAA6168679.1"/>
    <property type="molecule type" value="Genomic_DNA"/>
</dbReference>
<comment type="caution">
    <text evidence="2">The sequence shown here is derived from an EMBL/GenBank/DDBJ whole genome shotgun (WGS) entry which is preliminary data.</text>
</comment>
<reference evidence="2 3" key="1">
    <citation type="submission" date="2024-04" db="EMBL/GenBank/DDBJ databases">
        <title>Draft genome sequence of Sessilibacter corallicola NBRC 116591.</title>
        <authorList>
            <person name="Miyakawa T."/>
            <person name="Kusuya Y."/>
            <person name="Miura T."/>
        </authorList>
    </citation>
    <scope>NUCLEOTIDE SEQUENCE [LARGE SCALE GENOMIC DNA]</scope>
    <source>
        <strain evidence="2 3">KU-00831-HH</strain>
    </source>
</reference>
<keyword evidence="1" id="KW-0732">Signal</keyword>
<sequence length="73" mass="8018">MTTKFIIFAISACFIFLVGCAQHPGSAKTAKEADSFGNRLNDDNSVVIYMYPQVGNVNEGKYLRIPITATETQ</sequence>